<feature type="active site" description="Charge relay system" evidence="4">
    <location>
        <position position="1299"/>
    </location>
</feature>
<dbReference type="SUPFAM" id="SSF52743">
    <property type="entry name" value="Subtilisin-like"/>
    <property type="match status" value="1"/>
</dbReference>
<feature type="domain" description="Peptidase S8/S53" evidence="6">
    <location>
        <begin position="1056"/>
        <end position="1331"/>
    </location>
</feature>
<reference evidence="8 9" key="1">
    <citation type="journal article" date="2005" name="Nature">
        <title>The map-based sequence of the rice genome.</title>
        <authorList>
            <consortium name="International rice genome sequencing project (IRGSP)"/>
            <person name="Matsumoto T."/>
            <person name="Wu J."/>
            <person name="Kanamori H."/>
            <person name="Katayose Y."/>
            <person name="Fujisawa M."/>
            <person name="Namiki N."/>
            <person name="Mizuno H."/>
            <person name="Yamamoto K."/>
            <person name="Antonio B.A."/>
            <person name="Baba T."/>
            <person name="Sakata K."/>
            <person name="Nagamura Y."/>
            <person name="Aoki H."/>
            <person name="Arikawa K."/>
            <person name="Arita K."/>
            <person name="Bito T."/>
            <person name="Chiden Y."/>
            <person name="Fujitsuka N."/>
            <person name="Fukunaka R."/>
            <person name="Hamada M."/>
            <person name="Harada C."/>
            <person name="Hayashi A."/>
            <person name="Hijishita S."/>
            <person name="Honda M."/>
            <person name="Hosokawa S."/>
            <person name="Ichikawa Y."/>
            <person name="Idonuma A."/>
            <person name="Iijima M."/>
            <person name="Ikeda M."/>
            <person name="Ikeno M."/>
            <person name="Ito K."/>
            <person name="Ito S."/>
            <person name="Ito T."/>
            <person name="Ito Y."/>
            <person name="Ito Y."/>
            <person name="Iwabuchi A."/>
            <person name="Kamiya K."/>
            <person name="Karasawa W."/>
            <person name="Kurita K."/>
            <person name="Katagiri S."/>
            <person name="Kikuta A."/>
            <person name="Kobayashi H."/>
            <person name="Kobayashi N."/>
            <person name="Machita K."/>
            <person name="Maehara T."/>
            <person name="Masukawa M."/>
            <person name="Mizubayashi T."/>
            <person name="Mukai Y."/>
            <person name="Nagasaki H."/>
            <person name="Nagata Y."/>
            <person name="Naito S."/>
            <person name="Nakashima M."/>
            <person name="Nakama Y."/>
            <person name="Nakamichi Y."/>
            <person name="Nakamura M."/>
            <person name="Meguro A."/>
            <person name="Negishi M."/>
            <person name="Ohta I."/>
            <person name="Ohta T."/>
            <person name="Okamoto M."/>
            <person name="Ono N."/>
            <person name="Saji S."/>
            <person name="Sakaguchi M."/>
            <person name="Sakai K."/>
            <person name="Shibata M."/>
            <person name="Shimokawa T."/>
            <person name="Song J."/>
            <person name="Takazaki Y."/>
            <person name="Terasawa K."/>
            <person name="Tsugane M."/>
            <person name="Tsuji K."/>
            <person name="Ueda S."/>
            <person name="Waki K."/>
            <person name="Yamagata H."/>
            <person name="Yamamoto M."/>
            <person name="Yamamoto S."/>
            <person name="Yamane H."/>
            <person name="Yoshiki S."/>
            <person name="Yoshihara R."/>
            <person name="Yukawa K."/>
            <person name="Zhong H."/>
            <person name="Yano M."/>
            <person name="Yuan Q."/>
            <person name="Ouyang S."/>
            <person name="Liu J."/>
            <person name="Jones K.M."/>
            <person name="Gansberger K."/>
            <person name="Moffat K."/>
            <person name="Hill J."/>
            <person name="Bera J."/>
            <person name="Fadrosh D."/>
            <person name="Jin S."/>
            <person name="Johri S."/>
            <person name="Kim M."/>
            <person name="Overton L."/>
            <person name="Reardon M."/>
            <person name="Tsitrin T."/>
            <person name="Vuong H."/>
            <person name="Weaver B."/>
            <person name="Ciecko A."/>
            <person name="Tallon L."/>
            <person name="Jackson J."/>
            <person name="Pai G."/>
            <person name="Aken S.V."/>
            <person name="Utterback T."/>
            <person name="Reidmuller S."/>
            <person name="Feldblyum T."/>
            <person name="Hsiao J."/>
            <person name="Zismann V."/>
            <person name="Iobst S."/>
            <person name="de Vazeille A.R."/>
            <person name="Buell C.R."/>
            <person name="Ying K."/>
            <person name="Li Y."/>
            <person name="Lu T."/>
            <person name="Huang Y."/>
            <person name="Zhao Q."/>
            <person name="Feng Q."/>
            <person name="Zhang L."/>
            <person name="Zhu J."/>
            <person name="Weng Q."/>
            <person name="Mu J."/>
            <person name="Lu Y."/>
            <person name="Fan D."/>
            <person name="Liu Y."/>
            <person name="Guan J."/>
            <person name="Zhang Y."/>
            <person name="Yu S."/>
            <person name="Liu X."/>
            <person name="Zhang Y."/>
            <person name="Hong G."/>
            <person name="Han B."/>
            <person name="Choisne N."/>
            <person name="Demange N."/>
            <person name="Orjeda G."/>
            <person name="Samain S."/>
            <person name="Cattolico L."/>
            <person name="Pelletier E."/>
            <person name="Couloux A."/>
            <person name="Segurens B."/>
            <person name="Wincker P."/>
            <person name="D'Hont A."/>
            <person name="Scarpelli C."/>
            <person name="Weissenbach J."/>
            <person name="Salanoubat M."/>
            <person name="Quetier F."/>
            <person name="Yu Y."/>
            <person name="Kim H.R."/>
            <person name="Rambo T."/>
            <person name="Currie J."/>
            <person name="Collura K."/>
            <person name="Luo M."/>
            <person name="Yang T."/>
            <person name="Ammiraju J.S.S."/>
            <person name="Engler F."/>
            <person name="Soderlund C."/>
            <person name="Wing R.A."/>
            <person name="Palmer L.E."/>
            <person name="de la Bastide M."/>
            <person name="Spiegel L."/>
            <person name="Nascimento L."/>
            <person name="Zutavern T."/>
            <person name="O'Shaughnessy A."/>
            <person name="Dike S."/>
            <person name="Dedhia N."/>
            <person name="Preston R."/>
            <person name="Balija V."/>
            <person name="McCombie W.R."/>
            <person name="Chow T."/>
            <person name="Chen H."/>
            <person name="Chung M."/>
            <person name="Chen C."/>
            <person name="Shaw J."/>
            <person name="Wu H."/>
            <person name="Hsiao K."/>
            <person name="Chao Y."/>
            <person name="Chu M."/>
            <person name="Cheng C."/>
            <person name="Hour A."/>
            <person name="Lee P."/>
            <person name="Lin S."/>
            <person name="Lin Y."/>
            <person name="Liou J."/>
            <person name="Liu S."/>
            <person name="Hsing Y."/>
            <person name="Raghuvanshi S."/>
            <person name="Mohanty A."/>
            <person name="Bharti A.K."/>
            <person name="Gaur A."/>
            <person name="Gupta V."/>
            <person name="Kumar D."/>
            <person name="Ravi V."/>
            <person name="Vij S."/>
            <person name="Kapur A."/>
            <person name="Khurana P."/>
            <person name="Khurana P."/>
            <person name="Khurana J.P."/>
            <person name="Tyagi A.K."/>
            <person name="Gaikwad K."/>
            <person name="Singh A."/>
            <person name="Dalal V."/>
            <person name="Srivastava S."/>
            <person name="Dixit A."/>
            <person name="Pal A.K."/>
            <person name="Ghazi I.A."/>
            <person name="Yadav M."/>
            <person name="Pandit A."/>
            <person name="Bhargava A."/>
            <person name="Sureshbabu K."/>
            <person name="Batra K."/>
            <person name="Sharma T.R."/>
            <person name="Mohapatra T."/>
            <person name="Singh N.K."/>
            <person name="Messing J."/>
            <person name="Nelson A.B."/>
            <person name="Fuks G."/>
            <person name="Kavchok S."/>
            <person name="Keizer G."/>
            <person name="Linton E."/>
            <person name="Llaca V."/>
            <person name="Song R."/>
            <person name="Tanyolac B."/>
            <person name="Young S."/>
            <person name="Ho-Il K."/>
            <person name="Hahn J.H."/>
            <person name="Sangsakoo G."/>
            <person name="Vanavichit A."/>
            <person name="de Mattos Luiz.A.T."/>
            <person name="Zimmer P.D."/>
            <person name="Malone G."/>
            <person name="Dellagostin O."/>
            <person name="de Oliveira A.C."/>
            <person name="Bevan M."/>
            <person name="Bancroft I."/>
            <person name="Minx P."/>
            <person name="Cordum H."/>
            <person name="Wilson R."/>
            <person name="Cheng Z."/>
            <person name="Jin W."/>
            <person name="Jiang J."/>
            <person name="Leong S.A."/>
            <person name="Iwama H."/>
            <person name="Gojobori T."/>
            <person name="Itoh T."/>
            <person name="Niimura Y."/>
            <person name="Fujii Y."/>
            <person name="Habara T."/>
            <person name="Sakai H."/>
            <person name="Sato Y."/>
            <person name="Wilson G."/>
            <person name="Kumar K."/>
            <person name="McCouch S."/>
            <person name="Juretic N."/>
            <person name="Hoen D."/>
            <person name="Wright S."/>
            <person name="Bruskiewich R."/>
            <person name="Bureau T."/>
            <person name="Miyao A."/>
            <person name="Hirochika H."/>
            <person name="Nishikawa T."/>
            <person name="Kadowaki K."/>
            <person name="Sugiura M."/>
            <person name="Burr B."/>
            <person name="Sasaki T."/>
        </authorList>
    </citation>
    <scope>NUCLEOTIDE SEQUENCE [LARGE SCALE GENOMIC DNA]</scope>
    <source>
        <strain evidence="9">cv. Nipponbare</strain>
    </source>
</reference>
<keyword evidence="2 4" id="KW-0378">Hydrolase</keyword>
<dbReference type="KEGG" id="dosa:Os04g0120000"/>
<proteinExistence type="inferred from homology"/>
<dbReference type="InterPro" id="IPR036852">
    <property type="entry name" value="Peptidase_S8/S53_dom_sf"/>
</dbReference>
<dbReference type="Gene3D" id="3.40.50.200">
    <property type="entry name" value="Peptidase S8/S53 domain"/>
    <property type="match status" value="1"/>
</dbReference>
<feature type="active site" description="Charge relay system" evidence="4">
    <location>
        <position position="1063"/>
    </location>
</feature>
<evidence type="ECO:0000256" key="4">
    <source>
        <dbReference type="PROSITE-ProRule" id="PRU01240"/>
    </source>
</evidence>
<evidence type="ECO:0000256" key="1">
    <source>
        <dbReference type="ARBA" id="ARBA00022670"/>
    </source>
</evidence>
<dbReference type="GO" id="GO:0006508">
    <property type="term" value="P:proteolysis"/>
    <property type="evidence" value="ECO:0007669"/>
    <property type="project" value="UniProtKB-KW"/>
</dbReference>
<dbReference type="InterPro" id="IPR023828">
    <property type="entry name" value="Peptidase_S8_Ser-AS"/>
</dbReference>
<dbReference type="MEROPS" id="S08.A38"/>
<organism evidence="8 9">
    <name type="scientific">Oryza sativa subsp. japonica</name>
    <name type="common">Rice</name>
    <dbReference type="NCBI Taxonomy" id="39947"/>
    <lineage>
        <taxon>Eukaryota</taxon>
        <taxon>Viridiplantae</taxon>
        <taxon>Streptophyta</taxon>
        <taxon>Embryophyta</taxon>
        <taxon>Tracheophyta</taxon>
        <taxon>Spermatophyta</taxon>
        <taxon>Magnoliopsida</taxon>
        <taxon>Liliopsida</taxon>
        <taxon>Poales</taxon>
        <taxon>Poaceae</taxon>
        <taxon>BOP clade</taxon>
        <taxon>Oryzoideae</taxon>
        <taxon>Oryzeae</taxon>
        <taxon>Oryzinae</taxon>
        <taxon>Oryza</taxon>
        <taxon>Oryza sativa</taxon>
    </lineage>
</organism>
<feature type="compositionally biased region" description="Low complexity" evidence="5">
    <location>
        <begin position="555"/>
        <end position="567"/>
    </location>
</feature>
<dbReference type="CDD" id="cd04852">
    <property type="entry name" value="Peptidases_S8_3"/>
    <property type="match status" value="1"/>
</dbReference>
<dbReference type="Proteomes" id="UP000000763">
    <property type="component" value="Chromosome 4"/>
</dbReference>
<evidence type="ECO:0000256" key="3">
    <source>
        <dbReference type="ARBA" id="ARBA00022825"/>
    </source>
</evidence>
<dbReference type="InterPro" id="IPR058352">
    <property type="entry name" value="DUF8039"/>
</dbReference>
<dbReference type="Gene3D" id="3.50.30.30">
    <property type="match status" value="1"/>
</dbReference>
<dbReference type="EMBL" id="AP008210">
    <property type="protein sequence ID" value="BAF13982.2"/>
    <property type="molecule type" value="Genomic_DNA"/>
</dbReference>
<evidence type="ECO:0000313" key="9">
    <source>
        <dbReference type="Proteomes" id="UP000000763"/>
    </source>
</evidence>
<feature type="compositionally biased region" description="Low complexity" evidence="5">
    <location>
        <begin position="429"/>
        <end position="440"/>
    </location>
</feature>
<feature type="region of interest" description="Disordered" evidence="5">
    <location>
        <begin position="1"/>
        <end position="122"/>
    </location>
</feature>
<dbReference type="PANTHER" id="PTHR33018">
    <property type="entry name" value="OS10G0338966 PROTEIN-RELATED"/>
    <property type="match status" value="1"/>
</dbReference>
<dbReference type="PRINTS" id="PR00723">
    <property type="entry name" value="SUBTILISIN"/>
</dbReference>
<feature type="compositionally biased region" description="Pro residues" evidence="5">
    <location>
        <begin position="568"/>
        <end position="611"/>
    </location>
</feature>
<protein>
    <submittedName>
        <fullName evidence="8">Os04g0120000 protein</fullName>
    </submittedName>
</protein>
<feature type="compositionally biased region" description="Basic residues" evidence="5">
    <location>
        <begin position="69"/>
        <end position="79"/>
    </location>
</feature>
<dbReference type="CDD" id="cd02120">
    <property type="entry name" value="PA_subtilisin_like"/>
    <property type="match status" value="1"/>
</dbReference>
<dbReference type="InterPro" id="IPR015500">
    <property type="entry name" value="Peptidase_S8_subtilisin-rel"/>
</dbReference>
<gene>
    <name evidence="8" type="ordered locus">Os04g0120000</name>
</gene>
<evidence type="ECO:0000256" key="2">
    <source>
        <dbReference type="ARBA" id="ARBA00022801"/>
    </source>
</evidence>
<dbReference type="InterPro" id="IPR038765">
    <property type="entry name" value="Papain-like_cys_pep_sf"/>
</dbReference>
<evidence type="ECO:0000313" key="8">
    <source>
        <dbReference type="EMBL" id="BAF13982.2"/>
    </source>
</evidence>
<dbReference type="Pfam" id="PF00082">
    <property type="entry name" value="Peptidase_S8"/>
    <property type="match status" value="1"/>
</dbReference>
<dbReference type="SUPFAM" id="SSF54001">
    <property type="entry name" value="Cysteine proteinases"/>
    <property type="match status" value="1"/>
</dbReference>
<sequence length="1365" mass="150748">MSNEKVPSNAPIAPQEGNAPQNSGSNKHPGASSEETWRTPSDPFPMEITQVAPRDDDPDYIPIEQAMVVRRRSKRKAGRNRTEQEVEMDTATSAPERTETSTSAGGSGKKRRGERSKNKLPKETYNVIALDQDGKPIEPPIVRSKFSNACGTLVRTRCPINVKLWETVDDNIKTLLWNELQKYFVFPPGSEVRGRDYALKKMGDRWRQWKSDLNRDYVQKNLPPFTDYGHISQADWDTFVADRTTAEALALRKKMSELAKKNKYPHRLGSSGYAGHVDQWREIEQRFAAAGKPLLVDPMVERSKNWVWARSTGQVSDEGDILFETPDIEEVTTNLQQIVEKERSGQFVPRRERDQLTAALGTAEHSGRVRGLSSKTSWKVGFPQDAPSYKKRDKYKEQLSDKIYAQVKEHFYSLAAENPTAFPRLFPDSQQPTQSAQQTTNVPSSVGSVQTSTFPVDSITGPTPCSLVVPIGRAGKTKEVATGLAIPGRQFHNTAIPEDYARVQVAKVHSDHVSLELDIPAPEGIELLGDAVNQFILWHRRDIILSAAVLAAGSSTPSSSQAMTAAAPAPPSPPEPPSPRHPPSPPPLRSPPRQPTPPPSPSQQPPLPTPQPVQASPTSPTKQHAPPAPPSVQTSPPTPQSALVEEVHIPDGTTSEPKSNTLEPRRIIPKLISTYDPKEIDKDKEKFMFSAFRNSEKRKELAHVLSDSQKSVLAAQDEVQSWLSADVPETYEYGKPFLPTYLMNKLPWEMRVMHEWYMKASRKGLGFISVAVPEGAFMSGPNGIFFISFQDLYALYKLDKMDVNLVAAFCLMQFHEADRTGAKVGYVDPTRICKTQHTIELRQDCEQLVGKTPEEKEEYVKTLHKRKKLEVATYLAIAMLAHADKDVLMVPYQFTDHYILFLVYPKDQLIISLDPAHYDKETFMEFLTILNLAHKYYRKRGGPVHIPSQKKLSVRTGWPIPEIPYIAQRFNHTTILNVAADLCRFIRRDVCNARGVTPESASFADTGYDPPPKKWKGICQVGPSFEAISCNRKFIGARWYIDDEILSSISDNEVLSPRDVEGHGTHTASTAGGNIIHNVSFLGLAAGTVRGGAPRARLAIYKACWSGYGCSGATVLKAMDDAVYDGVDVLSLSIGGTKEDVGTLHVVANGISVVYAGGNDGPIAQTVENQSPWLVTVAATTIDRSLPVVITLGNGEKLVAQSFVLLETASQFSEIQKYTDEECNANNIMNSTVKGKIAFCFMGEMLNNKQQTSYPDVTTAVAAKGGRAPDIAAPGVSILAAAQIPYYKGVSYHFDSGTSMACPHVAGIIAVLKSIHPKWSPAALKSAIMTTGFVWNVEICDYIYFVQQSAHLIDLIGFKELANNL</sequence>
<keyword evidence="1 4" id="KW-0645">Protease</keyword>
<accession>Q0JFA5</accession>
<evidence type="ECO:0000256" key="5">
    <source>
        <dbReference type="SAM" id="MobiDB-lite"/>
    </source>
</evidence>
<keyword evidence="3 4" id="KW-0720">Serine protease</keyword>
<feature type="region of interest" description="Disordered" evidence="5">
    <location>
        <begin position="422"/>
        <end position="448"/>
    </location>
</feature>
<dbReference type="InterPro" id="IPR000209">
    <property type="entry name" value="Peptidase_S8/S53_dom"/>
</dbReference>
<reference evidence="9" key="2">
    <citation type="journal article" date="2008" name="Nucleic Acids Res.">
        <title>The rice annotation project database (RAP-DB): 2008 update.</title>
        <authorList>
            <consortium name="The rice annotation project (RAP)"/>
        </authorList>
    </citation>
    <scope>GENOME REANNOTATION</scope>
    <source>
        <strain evidence="9">cv. Nipponbare</strain>
    </source>
</reference>
<feature type="region of interest" description="Disordered" evidence="5">
    <location>
        <begin position="555"/>
        <end position="640"/>
    </location>
</feature>
<name>Q0JFA5_ORYSJ</name>
<dbReference type="PROSITE" id="PS51892">
    <property type="entry name" value="SUBTILASE"/>
    <property type="match status" value="1"/>
</dbReference>
<dbReference type="PROSITE" id="PS00138">
    <property type="entry name" value="SUBTILASE_SER"/>
    <property type="match status" value="1"/>
</dbReference>
<dbReference type="GO" id="GO:0004252">
    <property type="term" value="F:serine-type endopeptidase activity"/>
    <property type="evidence" value="ECO:0007669"/>
    <property type="project" value="UniProtKB-UniRule"/>
</dbReference>
<evidence type="ECO:0000259" key="7">
    <source>
        <dbReference type="Pfam" id="PF26133"/>
    </source>
</evidence>
<dbReference type="Pfam" id="PF26133">
    <property type="entry name" value="DUF8039"/>
    <property type="match status" value="1"/>
</dbReference>
<dbReference type="PANTHER" id="PTHR33018:SF19">
    <property type="entry name" value="OS12G0558775 PROTEIN"/>
    <property type="match status" value="1"/>
</dbReference>
<dbReference type="InterPro" id="IPR034197">
    <property type="entry name" value="Peptidases_S8_3"/>
</dbReference>
<comment type="similarity">
    <text evidence="4">Belongs to the peptidase S8 family.</text>
</comment>
<feature type="active site" description="Charge relay system" evidence="4">
    <location>
        <position position="1005"/>
    </location>
</feature>
<feature type="domain" description="DUF8039" evidence="7">
    <location>
        <begin position="455"/>
        <end position="545"/>
    </location>
</feature>
<evidence type="ECO:0000259" key="6">
    <source>
        <dbReference type="Pfam" id="PF00082"/>
    </source>
</evidence>